<name>A0AAV5MTM3_9ROSI</name>
<dbReference type="Proteomes" id="UP001054252">
    <property type="component" value="Unassembled WGS sequence"/>
</dbReference>
<comment type="caution">
    <text evidence="1">The sequence shown here is derived from an EMBL/GenBank/DDBJ whole genome shotgun (WGS) entry which is preliminary data.</text>
</comment>
<protein>
    <submittedName>
        <fullName evidence="1">Uncharacterized protein</fullName>
    </submittedName>
</protein>
<reference evidence="1 2" key="1">
    <citation type="journal article" date="2021" name="Commun. Biol.">
        <title>The genome of Shorea leprosula (Dipterocarpaceae) highlights the ecological relevance of drought in aseasonal tropical rainforests.</title>
        <authorList>
            <person name="Ng K.K.S."/>
            <person name="Kobayashi M.J."/>
            <person name="Fawcett J.A."/>
            <person name="Hatakeyama M."/>
            <person name="Paape T."/>
            <person name="Ng C.H."/>
            <person name="Ang C.C."/>
            <person name="Tnah L.H."/>
            <person name="Lee C.T."/>
            <person name="Nishiyama T."/>
            <person name="Sese J."/>
            <person name="O'Brien M.J."/>
            <person name="Copetti D."/>
            <person name="Mohd Noor M.I."/>
            <person name="Ong R.C."/>
            <person name="Putra M."/>
            <person name="Sireger I.Z."/>
            <person name="Indrioko S."/>
            <person name="Kosugi Y."/>
            <person name="Izuno A."/>
            <person name="Isagi Y."/>
            <person name="Lee S.L."/>
            <person name="Shimizu K.K."/>
        </authorList>
    </citation>
    <scope>NUCLEOTIDE SEQUENCE [LARGE SCALE GENOMIC DNA]</scope>
    <source>
        <strain evidence="1">214</strain>
    </source>
</reference>
<evidence type="ECO:0000313" key="2">
    <source>
        <dbReference type="Proteomes" id="UP001054252"/>
    </source>
</evidence>
<gene>
    <name evidence="1" type="ORF">SLEP1_g59873</name>
</gene>
<dbReference type="EMBL" id="BPVZ01001284">
    <property type="protein sequence ID" value="GKV53340.1"/>
    <property type="molecule type" value="Genomic_DNA"/>
</dbReference>
<evidence type="ECO:0000313" key="1">
    <source>
        <dbReference type="EMBL" id="GKV53340.1"/>
    </source>
</evidence>
<keyword evidence="2" id="KW-1185">Reference proteome</keyword>
<organism evidence="1 2">
    <name type="scientific">Rubroshorea leprosula</name>
    <dbReference type="NCBI Taxonomy" id="152421"/>
    <lineage>
        <taxon>Eukaryota</taxon>
        <taxon>Viridiplantae</taxon>
        <taxon>Streptophyta</taxon>
        <taxon>Embryophyta</taxon>
        <taxon>Tracheophyta</taxon>
        <taxon>Spermatophyta</taxon>
        <taxon>Magnoliopsida</taxon>
        <taxon>eudicotyledons</taxon>
        <taxon>Gunneridae</taxon>
        <taxon>Pentapetalae</taxon>
        <taxon>rosids</taxon>
        <taxon>malvids</taxon>
        <taxon>Malvales</taxon>
        <taxon>Dipterocarpaceae</taxon>
        <taxon>Rubroshorea</taxon>
    </lineage>
</organism>
<proteinExistence type="predicted"/>
<dbReference type="AlphaFoldDB" id="A0AAV5MTM3"/>
<accession>A0AAV5MTM3</accession>
<sequence length="77" mass="8520">MGDPVPVPYASRSFRRVVGNRSRRLFSSQGISGASRSMQSPFCSMSYNIPESVDVVLRPFSSGIKFREPEPVVGVIR</sequence>